<dbReference type="InterPro" id="IPR050382">
    <property type="entry name" value="MFS_Na/Anion_cotransporter"/>
</dbReference>
<evidence type="ECO:0000256" key="4">
    <source>
        <dbReference type="ARBA" id="ARBA00022847"/>
    </source>
</evidence>
<dbReference type="OrthoDB" id="2985014at2759"/>
<reference evidence="7" key="1">
    <citation type="journal article" date="2013" name="Genome Biol.">
        <title>Draft genome of the mountain pine beetle, Dendroctonus ponderosae Hopkins, a major forest pest.</title>
        <authorList>
            <person name="Keeling C.I."/>
            <person name="Yuen M.M."/>
            <person name="Liao N.Y."/>
            <person name="Docking T.R."/>
            <person name="Chan S.K."/>
            <person name="Taylor G.A."/>
            <person name="Palmquist D.L."/>
            <person name="Jackman S.D."/>
            <person name="Nguyen A."/>
            <person name="Li M."/>
            <person name="Henderson H."/>
            <person name="Janes J.K."/>
            <person name="Zhao Y."/>
            <person name="Pandoh P."/>
            <person name="Moore R."/>
            <person name="Sperling F.A."/>
            <person name="Huber D.P."/>
            <person name="Birol I."/>
            <person name="Jones S.J."/>
            <person name="Bohlmann J."/>
        </authorList>
    </citation>
    <scope>NUCLEOTIDE SEQUENCE</scope>
</reference>
<name>N6TSG1_DENPD</name>
<evidence type="ECO:0000256" key="5">
    <source>
        <dbReference type="ARBA" id="ARBA00022989"/>
    </source>
</evidence>
<dbReference type="GO" id="GO:0006820">
    <property type="term" value="P:monoatomic anion transport"/>
    <property type="evidence" value="ECO:0007669"/>
    <property type="project" value="TreeGrafter"/>
</dbReference>
<evidence type="ECO:0000256" key="1">
    <source>
        <dbReference type="ARBA" id="ARBA00004141"/>
    </source>
</evidence>
<proteinExistence type="predicted"/>
<keyword evidence="4" id="KW-0769">Symport</keyword>
<dbReference type="SUPFAM" id="SSF103473">
    <property type="entry name" value="MFS general substrate transporter"/>
    <property type="match status" value="4"/>
</dbReference>
<dbReference type="Pfam" id="PF07690">
    <property type="entry name" value="MFS_1"/>
    <property type="match status" value="3"/>
</dbReference>
<dbReference type="InterPro" id="IPR036259">
    <property type="entry name" value="MFS_trans_sf"/>
</dbReference>
<keyword evidence="3" id="KW-0812">Transmembrane</keyword>
<keyword evidence="5" id="KW-1133">Transmembrane helix</keyword>
<protein>
    <submittedName>
        <fullName evidence="7">Uncharacterized protein</fullName>
    </submittedName>
</protein>
<keyword evidence="2" id="KW-0813">Transport</keyword>
<dbReference type="EMBL" id="KB741277">
    <property type="protein sequence ID" value="ENN71266.1"/>
    <property type="molecule type" value="Genomic_DNA"/>
</dbReference>
<sequence length="1243" mass="137690">MLEGWRLAVSKLFLIPQRYILGIMGFLAVVNAYTMRVVLSVAITEMVQSINHNQTIDSTTCPYEFQGNSTTPRTSSSANLYPWTSKQQGLILSSFYWGYVITHIPGGMIAERFGGKYALGLGMLCTAIFTFITPFVVYATNGSWVSLVVVRILEGLGEGTTFPALTTLLANWVPLKERSKIGTLVYAGSQIGTVVGNSVSGALISATNDWAIAFYFFGAVGIVWFIFWIILCYPNPKSHPFISDKEKAYLGEQISNISSRDKVIPWKSILTSPPIWALVVAQIGHDWGFFTMVTDLPKYMKDVLHFNVKENGIWSSVPYIFMWIVSMSSGWICDWLIHKGYMKISRARKFFTTLASMGPAAFILIASYVGCNRMLAVGMFTIGMGFMGTFYCGMKVNALDLSPNYAGTIMAIVNGIGGLTGIIVPYLVGALTENHTLAEWRIVFWIAFGVFLVTNFIFVVFGSGKVQPWNAAEEKEKSAEAGFLLPQRYILGIMGFFAIVNAYTMRVSLSLAITEMVIPINATEYYDPEACTPVGSNQTNSAIRGTTYPALTALLAKWVPLKERATIGSIVFSGSQFGTILSNALSGELIRRTKDWASVFYFFGALAILWFILWVLLCYSDPSSHPFISDKEKEYLEKELSNVSNVKLDVPWKSILTSVPMWALVITQVGHDWGFFTMITDLPKYMKDVLKFNVSQNGTWSSVPYIVMLLTSIMSGWFCDFLVRRNIMSLTFSRKFFTSVASIGPAVFIVIASYAGCDRMLAVWMFTIAMAFMGCYYCGMKVNALDLSPNFAGTLMAIINGLGATSGIVTPYLAGALTEDHTLAQWRLVFWITFGVFGVTNLVYLLFGTGKEQLWNNPEYNAEKPKQPFEENGKANIEMKTSIYKDSDECAFLHRLQHSLPMHIFNTMLLLFPFLGCPIPQRYVLAIMGFLAVVNAYAMRVSLSIAITEMVKPSNSSSENNYEDLCAVGKTNSSHNNAVKNPDILYDWDEPTQGWILSAFYWGYLITHLPGGILAAKFGGKYTLGLGILSTGIFTILTPWIVIMTHGNWKWIVALRVVEGLGEGTTYPALNTMLAQWVPVGERSKIGSLVYAGGQIAAVGPAIFIMAASYAECNTTLAAWMFTTAMGFMGTFYCGMKVNALDLSPNFAGIIMAITNGIGAGAGIITPYLTGALTGEHTVIEWRTVFWISFVIFAVTSVIYSLFGSGEEQWWNNPEKIDKNTTVINLDTKQFQRKEDRKTITSL</sequence>
<dbReference type="GO" id="GO:0016020">
    <property type="term" value="C:membrane"/>
    <property type="evidence" value="ECO:0007669"/>
    <property type="project" value="UniProtKB-SubCell"/>
</dbReference>
<feature type="non-terminal residue" evidence="7">
    <location>
        <position position="1"/>
    </location>
</feature>
<dbReference type="FunFam" id="1.20.1250.20:FF:000512">
    <property type="entry name" value="Putative inorganic phosphate cotransporter-like Protein"/>
    <property type="match status" value="1"/>
</dbReference>
<gene>
    <name evidence="7" type="ORF">YQE_12192</name>
</gene>
<dbReference type="OMA" id="SETHCPV"/>
<organism evidence="7">
    <name type="scientific">Dendroctonus ponderosae</name>
    <name type="common">Mountain pine beetle</name>
    <dbReference type="NCBI Taxonomy" id="77166"/>
    <lineage>
        <taxon>Eukaryota</taxon>
        <taxon>Metazoa</taxon>
        <taxon>Ecdysozoa</taxon>
        <taxon>Arthropoda</taxon>
        <taxon>Hexapoda</taxon>
        <taxon>Insecta</taxon>
        <taxon>Pterygota</taxon>
        <taxon>Neoptera</taxon>
        <taxon>Endopterygota</taxon>
        <taxon>Coleoptera</taxon>
        <taxon>Polyphaga</taxon>
        <taxon>Cucujiformia</taxon>
        <taxon>Curculionidae</taxon>
        <taxon>Scolytinae</taxon>
        <taxon>Dendroctonus</taxon>
    </lineage>
</organism>
<evidence type="ECO:0000256" key="3">
    <source>
        <dbReference type="ARBA" id="ARBA00022692"/>
    </source>
</evidence>
<dbReference type="CDD" id="cd17318">
    <property type="entry name" value="MFS_SLC17"/>
    <property type="match status" value="1"/>
</dbReference>
<dbReference type="InterPro" id="IPR020846">
    <property type="entry name" value="MFS_dom"/>
</dbReference>
<evidence type="ECO:0000256" key="6">
    <source>
        <dbReference type="ARBA" id="ARBA00023136"/>
    </source>
</evidence>
<dbReference type="AlphaFoldDB" id="N6TSG1"/>
<evidence type="ECO:0000313" key="7">
    <source>
        <dbReference type="EMBL" id="ENN71266.1"/>
    </source>
</evidence>
<dbReference type="GO" id="GO:0015293">
    <property type="term" value="F:symporter activity"/>
    <property type="evidence" value="ECO:0007669"/>
    <property type="project" value="UniProtKB-KW"/>
</dbReference>
<dbReference type="InterPro" id="IPR011701">
    <property type="entry name" value="MFS"/>
</dbReference>
<dbReference type="PANTHER" id="PTHR11662:SF415">
    <property type="entry name" value="AT30085P-RELATED"/>
    <property type="match status" value="1"/>
</dbReference>
<dbReference type="FunFam" id="1.20.1250.20:FF:000003">
    <property type="entry name" value="Solute carrier family 17 member 3"/>
    <property type="match status" value="1"/>
</dbReference>
<dbReference type="HOGENOM" id="CLU_266500_0_0_1"/>
<dbReference type="FunFam" id="1.20.1250.20:FF:000532">
    <property type="entry name" value="SLC (SoLute Carrier) homolog"/>
    <property type="match status" value="1"/>
</dbReference>
<dbReference type="Gene3D" id="1.20.1250.20">
    <property type="entry name" value="MFS general substrate transporter like domains"/>
    <property type="match status" value="5"/>
</dbReference>
<comment type="subcellular location">
    <subcellularLocation>
        <location evidence="1">Membrane</location>
        <topology evidence="1">Multi-pass membrane protein</topology>
    </subcellularLocation>
</comment>
<dbReference type="PANTHER" id="PTHR11662">
    <property type="entry name" value="SOLUTE CARRIER FAMILY 17"/>
    <property type="match status" value="1"/>
</dbReference>
<evidence type="ECO:0000256" key="2">
    <source>
        <dbReference type="ARBA" id="ARBA00022448"/>
    </source>
</evidence>
<accession>N6TSG1</accession>
<dbReference type="PROSITE" id="PS50850">
    <property type="entry name" value="MFS"/>
    <property type="match status" value="2"/>
</dbReference>
<dbReference type="FunFam" id="1.20.1250.20:FF:000423">
    <property type="entry name" value="Putative inorganic phosphate cotransporter-like Protein"/>
    <property type="match status" value="1"/>
</dbReference>
<keyword evidence="6" id="KW-0472">Membrane</keyword>